<organism evidence="9 10">
    <name type="scientific">Deinandra increscens subsp. villosa</name>
    <dbReference type="NCBI Taxonomy" id="3103831"/>
    <lineage>
        <taxon>Eukaryota</taxon>
        <taxon>Viridiplantae</taxon>
        <taxon>Streptophyta</taxon>
        <taxon>Embryophyta</taxon>
        <taxon>Tracheophyta</taxon>
        <taxon>Spermatophyta</taxon>
        <taxon>Magnoliopsida</taxon>
        <taxon>eudicotyledons</taxon>
        <taxon>Gunneridae</taxon>
        <taxon>Pentapetalae</taxon>
        <taxon>asterids</taxon>
        <taxon>campanulids</taxon>
        <taxon>Asterales</taxon>
        <taxon>Asteraceae</taxon>
        <taxon>Asteroideae</taxon>
        <taxon>Heliantheae alliance</taxon>
        <taxon>Madieae</taxon>
        <taxon>Madiinae</taxon>
        <taxon>Deinandra</taxon>
    </lineage>
</organism>
<evidence type="ECO:0000313" key="9">
    <source>
        <dbReference type="EMBL" id="KAK9061787.1"/>
    </source>
</evidence>
<dbReference type="Pfam" id="PF07059">
    <property type="entry name" value="EDR2_C"/>
    <property type="match status" value="1"/>
</dbReference>
<evidence type="ECO:0000313" key="10">
    <source>
        <dbReference type="Proteomes" id="UP001408789"/>
    </source>
</evidence>
<evidence type="ECO:0000256" key="6">
    <source>
        <dbReference type="SAM" id="MobiDB-lite"/>
    </source>
</evidence>
<keyword evidence="4 7" id="KW-1133">Transmembrane helix</keyword>
<comment type="subcellular location">
    <subcellularLocation>
        <location evidence="1">Membrane</location>
        <topology evidence="1">Multi-pass membrane protein</topology>
    </subcellularLocation>
</comment>
<dbReference type="InterPro" id="IPR008590">
    <property type="entry name" value="TMEM_230/134"/>
</dbReference>
<dbReference type="InterPro" id="IPR009769">
    <property type="entry name" value="EDR2_C"/>
</dbReference>
<sequence>MASRRNINYTRLADEDNDYIDNERTYDPRFDYSLASLDEIPWKSIVLALFLLVLGCGLLLLSFFIFTGHMGGDRSQAYGLLGLGALTFLPGFYETRIAYYSWRGAQGYRYAAIPVICQEEPWLDSVSKNDESDSDDDSLSVRSDGFRNSPSGQLLPMKTTSLERDEICISKDYFGRPRAGFLIPCSTNEKPTPGCWSAIDPSSFTVRDENFFKHKTKSPASSYCPYSPIGVDLFTSPRKVNHIAQHLDLPSVKGHGRLPPLLIINIQLPAYRTAMFNGNSDGEGLSLVLYFKLSETYEKDASFQFQESVKSLIEDDMEKVRGFRKESVVPFRERLKIMVGVMNPEDLVSNGTERKLLRAYNEKPVLSRPQHSFYQGTHYFEIDVDVHRFSYLARKGLEAFRERLKNGILNLGLTIQAQKPEELPERVLCCLRLNKIDFVNHGQIPTIVAH</sequence>
<dbReference type="GO" id="GO:0016020">
    <property type="term" value="C:membrane"/>
    <property type="evidence" value="ECO:0007669"/>
    <property type="project" value="UniProtKB-SubCell"/>
</dbReference>
<evidence type="ECO:0000259" key="8">
    <source>
        <dbReference type="Pfam" id="PF07059"/>
    </source>
</evidence>
<evidence type="ECO:0000256" key="7">
    <source>
        <dbReference type="SAM" id="Phobius"/>
    </source>
</evidence>
<feature type="domain" description="Protein ENHANCED DISEASE RESISTANCE 2 C-terminal" evidence="8">
    <location>
        <begin position="196"/>
        <end position="437"/>
    </location>
</feature>
<proteinExistence type="inferred from homology"/>
<name>A0AAP0CX11_9ASTR</name>
<evidence type="ECO:0000256" key="5">
    <source>
        <dbReference type="ARBA" id="ARBA00023136"/>
    </source>
</evidence>
<dbReference type="Pfam" id="PF05915">
    <property type="entry name" value="TMEM_230_134"/>
    <property type="match status" value="1"/>
</dbReference>
<feature type="region of interest" description="Disordered" evidence="6">
    <location>
        <begin position="126"/>
        <end position="155"/>
    </location>
</feature>
<gene>
    <name evidence="9" type="ORF">SSX86_018970</name>
</gene>
<feature type="transmembrane region" description="Helical" evidence="7">
    <location>
        <begin position="77"/>
        <end position="93"/>
    </location>
</feature>
<protein>
    <recommendedName>
        <fullName evidence="8">Protein ENHANCED DISEASE RESISTANCE 2 C-terminal domain-containing protein</fullName>
    </recommendedName>
</protein>
<evidence type="ECO:0000256" key="2">
    <source>
        <dbReference type="ARBA" id="ARBA00007743"/>
    </source>
</evidence>
<dbReference type="AlphaFoldDB" id="A0AAP0CX11"/>
<evidence type="ECO:0000256" key="4">
    <source>
        <dbReference type="ARBA" id="ARBA00022989"/>
    </source>
</evidence>
<reference evidence="9 10" key="1">
    <citation type="submission" date="2024-04" db="EMBL/GenBank/DDBJ databases">
        <title>The reference genome of an endangered Asteraceae, Deinandra increscens subsp. villosa, native to the Central Coast of California.</title>
        <authorList>
            <person name="Guilliams M."/>
            <person name="Hasenstab-Lehman K."/>
            <person name="Meyer R."/>
            <person name="Mcevoy S."/>
        </authorList>
    </citation>
    <scope>NUCLEOTIDE SEQUENCE [LARGE SCALE GENOMIC DNA]</scope>
    <source>
        <tissue evidence="9">Leaf</tissue>
    </source>
</reference>
<dbReference type="Proteomes" id="UP001408789">
    <property type="component" value="Unassembled WGS sequence"/>
</dbReference>
<comment type="caution">
    <text evidence="9">The sequence shown here is derived from an EMBL/GenBank/DDBJ whole genome shotgun (WGS) entry which is preliminary data.</text>
</comment>
<evidence type="ECO:0000256" key="3">
    <source>
        <dbReference type="ARBA" id="ARBA00022692"/>
    </source>
</evidence>
<keyword evidence="10" id="KW-1185">Reference proteome</keyword>
<keyword evidence="3 7" id="KW-0812">Transmembrane</keyword>
<keyword evidence="5 7" id="KW-0472">Membrane</keyword>
<dbReference type="PANTHER" id="PTHR31558">
    <property type="entry name" value="CW14 PROTEIN"/>
    <property type="match status" value="1"/>
</dbReference>
<evidence type="ECO:0000256" key="1">
    <source>
        <dbReference type="ARBA" id="ARBA00004141"/>
    </source>
</evidence>
<accession>A0AAP0CX11</accession>
<dbReference type="PANTHER" id="PTHR31558:SF16">
    <property type="entry name" value="FAMILY PROTEIN, PUTATIVE (DUF1336)-RELATED"/>
    <property type="match status" value="1"/>
</dbReference>
<comment type="similarity">
    <text evidence="2">Belongs to the TMEM134/TMEM230 family.</text>
</comment>
<feature type="transmembrane region" description="Helical" evidence="7">
    <location>
        <begin position="45"/>
        <end position="65"/>
    </location>
</feature>
<dbReference type="EMBL" id="JBCNJP010000019">
    <property type="protein sequence ID" value="KAK9061787.1"/>
    <property type="molecule type" value="Genomic_DNA"/>
</dbReference>